<organism evidence="2 3">
    <name type="scientific">Drosophila lebanonensis</name>
    <name type="common">Fruit fly</name>
    <name type="synonym">Scaptodrosophila lebanonensis</name>
    <dbReference type="NCBI Taxonomy" id="7225"/>
    <lineage>
        <taxon>Eukaryota</taxon>
        <taxon>Metazoa</taxon>
        <taxon>Ecdysozoa</taxon>
        <taxon>Arthropoda</taxon>
        <taxon>Hexapoda</taxon>
        <taxon>Insecta</taxon>
        <taxon>Pterygota</taxon>
        <taxon>Neoptera</taxon>
        <taxon>Endopterygota</taxon>
        <taxon>Diptera</taxon>
        <taxon>Brachycera</taxon>
        <taxon>Muscomorpha</taxon>
        <taxon>Ephydroidea</taxon>
        <taxon>Drosophilidae</taxon>
        <taxon>Scaptodrosophila</taxon>
    </lineage>
</organism>
<evidence type="ECO:0000313" key="2">
    <source>
        <dbReference type="Proteomes" id="UP000504634"/>
    </source>
</evidence>
<dbReference type="AlphaFoldDB" id="A0A6J2UIE8"/>
<proteinExistence type="predicted"/>
<dbReference type="OrthoDB" id="7844230at2759"/>
<dbReference type="Proteomes" id="UP000504634">
    <property type="component" value="Unplaced"/>
</dbReference>
<protein>
    <submittedName>
        <fullName evidence="3 4">Uncharacterized protein LOC115633908 isoform X1</fullName>
    </submittedName>
</protein>
<dbReference type="RefSeq" id="XP_030387274.1">
    <property type="nucleotide sequence ID" value="XM_030531414.1"/>
</dbReference>
<evidence type="ECO:0000313" key="3">
    <source>
        <dbReference type="RefSeq" id="XP_030387273.1"/>
    </source>
</evidence>
<dbReference type="GeneID" id="115633908"/>
<name>A0A6J2UIE8_DROLE</name>
<evidence type="ECO:0000313" key="4">
    <source>
        <dbReference type="RefSeq" id="XP_030387274.1"/>
    </source>
</evidence>
<keyword evidence="2" id="KW-1185">Reference proteome</keyword>
<feature type="region of interest" description="Disordered" evidence="1">
    <location>
        <begin position="75"/>
        <end position="165"/>
    </location>
</feature>
<sequence>MKKIDIHSAFMSTSGPSTQDDIIVEVARQRNVRFNDLPELKELVVEALDECLELGFIQKNRGKYMLTLLKKKKIGSSASPSTAVTKTTTAPTLAQAKEKETTLGNVPSSHVDREERSRRRTQSQVSRRSRRLSTKSVAPSRKRARSLSLGLPSKRKAKSQLMMTTGTSTERLHECVVCGGWHQEKILLGDTPQLDTQLIAEGKSVQRGGAGEPESKT</sequence>
<feature type="compositionally biased region" description="Low complexity" evidence="1">
    <location>
        <begin position="76"/>
        <end position="94"/>
    </location>
</feature>
<gene>
    <name evidence="3 4" type="primary">LOC115633908</name>
</gene>
<dbReference type="RefSeq" id="XP_030387273.1">
    <property type="nucleotide sequence ID" value="XM_030531413.1"/>
</dbReference>
<evidence type="ECO:0000256" key="1">
    <source>
        <dbReference type="SAM" id="MobiDB-lite"/>
    </source>
</evidence>
<reference evidence="3 4" key="1">
    <citation type="submission" date="2025-04" db="UniProtKB">
        <authorList>
            <consortium name="RefSeq"/>
        </authorList>
    </citation>
    <scope>IDENTIFICATION</scope>
    <source>
        <strain evidence="3 4">11010-0011.00</strain>
        <tissue evidence="3 4">Whole body</tissue>
    </source>
</reference>
<accession>A0A6J2UIE8</accession>